<sequence length="116" mass="12939">MGPNTHFKSLCFWFKFKGHNQIINGGAFFTVVLPCDLCFNGRTPPVAVGGYRRCWEGCFCNFISLCNFDTVCLCSSSSPVLVFINSVLDHLFFLKVNYKFGLCVASVQVLQKAFGC</sequence>
<dbReference type="Proteomes" id="UP001055879">
    <property type="component" value="Linkage Group LG12"/>
</dbReference>
<organism evidence="1 2">
    <name type="scientific">Arctium lappa</name>
    <name type="common">Greater burdock</name>
    <name type="synonym">Lappa major</name>
    <dbReference type="NCBI Taxonomy" id="4217"/>
    <lineage>
        <taxon>Eukaryota</taxon>
        <taxon>Viridiplantae</taxon>
        <taxon>Streptophyta</taxon>
        <taxon>Embryophyta</taxon>
        <taxon>Tracheophyta</taxon>
        <taxon>Spermatophyta</taxon>
        <taxon>Magnoliopsida</taxon>
        <taxon>eudicotyledons</taxon>
        <taxon>Gunneridae</taxon>
        <taxon>Pentapetalae</taxon>
        <taxon>asterids</taxon>
        <taxon>campanulids</taxon>
        <taxon>Asterales</taxon>
        <taxon>Asteraceae</taxon>
        <taxon>Carduoideae</taxon>
        <taxon>Cardueae</taxon>
        <taxon>Arctiinae</taxon>
        <taxon>Arctium</taxon>
    </lineage>
</organism>
<gene>
    <name evidence="1" type="ORF">L6452_35014</name>
</gene>
<reference evidence="2" key="1">
    <citation type="journal article" date="2022" name="Mol. Ecol. Resour.">
        <title>The genomes of chicory, endive, great burdock and yacon provide insights into Asteraceae palaeo-polyploidization history and plant inulin production.</title>
        <authorList>
            <person name="Fan W."/>
            <person name="Wang S."/>
            <person name="Wang H."/>
            <person name="Wang A."/>
            <person name="Jiang F."/>
            <person name="Liu H."/>
            <person name="Zhao H."/>
            <person name="Xu D."/>
            <person name="Zhang Y."/>
        </authorList>
    </citation>
    <scope>NUCLEOTIDE SEQUENCE [LARGE SCALE GENOMIC DNA]</scope>
    <source>
        <strain evidence="2">cv. Niubang</strain>
    </source>
</reference>
<keyword evidence="2" id="KW-1185">Reference proteome</keyword>
<evidence type="ECO:0000313" key="1">
    <source>
        <dbReference type="EMBL" id="KAI3685756.1"/>
    </source>
</evidence>
<proteinExistence type="predicted"/>
<protein>
    <submittedName>
        <fullName evidence="1">Uncharacterized protein</fullName>
    </submittedName>
</protein>
<accession>A0ACB8YKI5</accession>
<comment type="caution">
    <text evidence="1">The sequence shown here is derived from an EMBL/GenBank/DDBJ whole genome shotgun (WGS) entry which is preliminary data.</text>
</comment>
<reference evidence="1 2" key="2">
    <citation type="journal article" date="2022" name="Mol. Ecol. Resour.">
        <title>The genomes of chicory, endive, great burdock and yacon provide insights into Asteraceae paleo-polyploidization history and plant inulin production.</title>
        <authorList>
            <person name="Fan W."/>
            <person name="Wang S."/>
            <person name="Wang H."/>
            <person name="Wang A."/>
            <person name="Jiang F."/>
            <person name="Liu H."/>
            <person name="Zhao H."/>
            <person name="Xu D."/>
            <person name="Zhang Y."/>
        </authorList>
    </citation>
    <scope>NUCLEOTIDE SEQUENCE [LARGE SCALE GENOMIC DNA]</scope>
    <source>
        <strain evidence="2">cv. Niubang</strain>
    </source>
</reference>
<name>A0ACB8YKI5_ARCLA</name>
<evidence type="ECO:0000313" key="2">
    <source>
        <dbReference type="Proteomes" id="UP001055879"/>
    </source>
</evidence>
<dbReference type="EMBL" id="CM042058">
    <property type="protein sequence ID" value="KAI3685756.1"/>
    <property type="molecule type" value="Genomic_DNA"/>
</dbReference>